<evidence type="ECO:0000256" key="2">
    <source>
        <dbReference type="ARBA" id="ARBA00007240"/>
    </source>
</evidence>
<dbReference type="EMBL" id="JAWDJX010000047">
    <property type="protein sequence ID" value="KAK3048550.1"/>
    <property type="molecule type" value="Genomic_DNA"/>
</dbReference>
<comment type="caution">
    <text evidence="6">The sequence shown here is derived from an EMBL/GenBank/DDBJ whole genome shotgun (WGS) entry which is preliminary data.</text>
</comment>
<gene>
    <name evidence="6" type="ORF">LTR09_010044</name>
</gene>
<comment type="catalytic activity">
    <reaction evidence="4">
        <text>alpha-D-galactosyl-(1-&gt;3)-1D-myo-inositol + sucrose = raffinose + myo-inositol</text>
        <dbReference type="Rhea" id="RHEA:20161"/>
        <dbReference type="ChEBI" id="CHEBI:16634"/>
        <dbReference type="ChEBI" id="CHEBI:17268"/>
        <dbReference type="ChEBI" id="CHEBI:17505"/>
        <dbReference type="ChEBI" id="CHEBI:17992"/>
        <dbReference type="EC" id="2.4.1.82"/>
    </reaction>
</comment>
<dbReference type="InterPro" id="IPR013785">
    <property type="entry name" value="Aldolase_TIM"/>
</dbReference>
<evidence type="ECO:0008006" key="8">
    <source>
        <dbReference type="Google" id="ProtNLM"/>
    </source>
</evidence>
<dbReference type="InterPro" id="IPR017853">
    <property type="entry name" value="GH"/>
</dbReference>
<evidence type="ECO:0000256" key="3">
    <source>
        <dbReference type="ARBA" id="ARBA00023277"/>
    </source>
</evidence>
<dbReference type="InterPro" id="IPR008811">
    <property type="entry name" value="Glycosyl_hydrolases_36"/>
</dbReference>
<dbReference type="PANTHER" id="PTHR31268:SF32">
    <property type="entry name" value="GALACTINOL--SUCROSE GALACTOSYLTRANSFERASE 2-RELATED"/>
    <property type="match status" value="1"/>
</dbReference>
<dbReference type="Proteomes" id="UP001271007">
    <property type="component" value="Unassembled WGS sequence"/>
</dbReference>
<comment type="similarity">
    <text evidence="2">Belongs to the glycosyl hydrolases 36 family.</text>
</comment>
<comment type="catalytic activity">
    <reaction evidence="1">
        <text>Hydrolysis of terminal, non-reducing alpha-D-galactose residues in alpha-D-galactosides, including galactose oligosaccharides, galactomannans and galactolipids.</text>
        <dbReference type="EC" id="3.2.1.22"/>
    </reaction>
</comment>
<name>A0AAJ0D7U1_9PEZI</name>
<sequence>MADLLPEQIPPEQAEPANKTTSDDMDVKIVCWPPLGQATTVISDDTSGQVQFTVLLEHQASNDNPNPEVVLWHNHNNSDHWNALPLQPQDDSNVPNVPSFGSSTRHTKRWFKASLEGTPNHSSTVSFTLKYRLNASKEWRWIKDATGIRDGTLHCMDPSNFIVDKPQASKTKGFEHFFSNTSSDIKITPEEPETTRTQLWSLTTSVASANGEKSGYAHHRLGKVEKATNWFALVRLWSPWLAPRQGLGEKFELDKDGVLLSFLRSDGLHVVCLAISGVKDVLTTFINDGDGNMEIKGRNDRDEAGTSTVLVAVAEDFERAESAVMDHARKVISQYASTAELAADTDQIKTLTHDKVKPEWLEEWYDGLTYCTWNGLGQNLSAEKIYTALDELARHNINVTNLIIDDNWQSLSSGDSQFRRGWSRFEANDAGFPGGLKTTTKTIRNRFPNINHIAVWHAILGYWGGIYPSGEIAQKYRTKTVEKEPGVAGGSFTVVTADDAKQMYDGFYRFLSSSGIDAVKTDAQFFLDLLDHAPDRRHMITEYQDAWTLAHLRHFSSRAISCMSQFPQALFHSQLPQNKPRLLVRNSDDFFPEVEASHAWHIFCNAHNSVLTQYLNVLPDWDMFQTSHSWASFHAAARCVSGGPIYFTDKPGEHDIKLINQMTAQTVRKKTVILRPHRVGRAMGVYNAYDAKAILKVGTFVGMQKTGTGILGCFNVSQQTLREFVRLEEFPGTEKGKYVVGSFCSGRYSGVMSRESKHAMVVLELETRGWDILTANAVRSFTWREENIQVAMLGLVGKMTGAAAVSGCDMYIESNGRLRIWVSLKALGTVGLWLSNLGRLSVGENFMVIIFGQPIPQHCVTKADSINREAKNNAGVLQIDVERAWKEMELEPGWSNEVSLEVFIG</sequence>
<dbReference type="Pfam" id="PF05691">
    <property type="entry name" value="Raffinose_syn"/>
    <property type="match status" value="1"/>
</dbReference>
<evidence type="ECO:0000313" key="6">
    <source>
        <dbReference type="EMBL" id="KAK3048550.1"/>
    </source>
</evidence>
<accession>A0AAJ0D7U1</accession>
<dbReference type="GO" id="GO:0047274">
    <property type="term" value="F:galactinol-sucrose galactosyltransferase activity"/>
    <property type="evidence" value="ECO:0007669"/>
    <property type="project" value="UniProtKB-EC"/>
</dbReference>
<dbReference type="AlphaFoldDB" id="A0AAJ0D7U1"/>
<evidence type="ECO:0000256" key="4">
    <source>
        <dbReference type="ARBA" id="ARBA00049426"/>
    </source>
</evidence>
<proteinExistence type="inferred from homology"/>
<evidence type="ECO:0000256" key="5">
    <source>
        <dbReference type="SAM" id="MobiDB-lite"/>
    </source>
</evidence>
<dbReference type="SUPFAM" id="SSF51445">
    <property type="entry name" value="(Trans)glycosidases"/>
    <property type="match status" value="1"/>
</dbReference>
<feature type="region of interest" description="Disordered" evidence="5">
    <location>
        <begin position="1"/>
        <end position="22"/>
    </location>
</feature>
<organism evidence="6 7">
    <name type="scientific">Extremus antarcticus</name>
    <dbReference type="NCBI Taxonomy" id="702011"/>
    <lineage>
        <taxon>Eukaryota</taxon>
        <taxon>Fungi</taxon>
        <taxon>Dikarya</taxon>
        <taxon>Ascomycota</taxon>
        <taxon>Pezizomycotina</taxon>
        <taxon>Dothideomycetes</taxon>
        <taxon>Dothideomycetidae</taxon>
        <taxon>Mycosphaerellales</taxon>
        <taxon>Extremaceae</taxon>
        <taxon>Extremus</taxon>
    </lineage>
</organism>
<dbReference type="PANTHER" id="PTHR31268">
    <property type="match status" value="1"/>
</dbReference>
<keyword evidence="7" id="KW-1185">Reference proteome</keyword>
<protein>
    <recommendedName>
        <fullName evidence="8">Alpha-galactosidase</fullName>
    </recommendedName>
</protein>
<dbReference type="GO" id="GO:0004557">
    <property type="term" value="F:alpha-galactosidase activity"/>
    <property type="evidence" value="ECO:0007669"/>
    <property type="project" value="UniProtKB-EC"/>
</dbReference>
<keyword evidence="3" id="KW-0119">Carbohydrate metabolism</keyword>
<reference evidence="6" key="1">
    <citation type="submission" date="2023-04" db="EMBL/GenBank/DDBJ databases">
        <title>Black Yeasts Isolated from many extreme environments.</title>
        <authorList>
            <person name="Coleine C."/>
            <person name="Stajich J.E."/>
            <person name="Selbmann L."/>
        </authorList>
    </citation>
    <scope>NUCLEOTIDE SEQUENCE</scope>
    <source>
        <strain evidence="6">CCFEE 5312</strain>
    </source>
</reference>
<evidence type="ECO:0000313" key="7">
    <source>
        <dbReference type="Proteomes" id="UP001271007"/>
    </source>
</evidence>
<dbReference type="Gene3D" id="3.20.20.70">
    <property type="entry name" value="Aldolase class I"/>
    <property type="match status" value="1"/>
</dbReference>
<feature type="compositionally biased region" description="Low complexity" evidence="5">
    <location>
        <begin position="1"/>
        <end position="17"/>
    </location>
</feature>
<evidence type="ECO:0000256" key="1">
    <source>
        <dbReference type="ARBA" id="ARBA00001255"/>
    </source>
</evidence>